<organism evidence="5 6">
    <name type="scientific">Candidatus Onthocola gallistercoris</name>
    <dbReference type="NCBI Taxonomy" id="2840876"/>
    <lineage>
        <taxon>Bacteria</taxon>
        <taxon>Bacillati</taxon>
        <taxon>Bacillota</taxon>
        <taxon>Bacilli</taxon>
        <taxon>Candidatus Onthocola</taxon>
    </lineage>
</organism>
<dbReference type="PRINTS" id="PR00598">
    <property type="entry name" value="HTHMARR"/>
</dbReference>
<evidence type="ECO:0000259" key="4">
    <source>
        <dbReference type="PROSITE" id="PS50995"/>
    </source>
</evidence>
<evidence type="ECO:0000256" key="3">
    <source>
        <dbReference type="ARBA" id="ARBA00023163"/>
    </source>
</evidence>
<dbReference type="SMART" id="SM00347">
    <property type="entry name" value="HTH_MARR"/>
    <property type="match status" value="1"/>
</dbReference>
<gene>
    <name evidence="5" type="ORF">IAB63_09380</name>
</gene>
<evidence type="ECO:0000256" key="2">
    <source>
        <dbReference type="ARBA" id="ARBA00023125"/>
    </source>
</evidence>
<dbReference type="Pfam" id="PF12802">
    <property type="entry name" value="MarR_2"/>
    <property type="match status" value="1"/>
</dbReference>
<proteinExistence type="predicted"/>
<protein>
    <submittedName>
        <fullName evidence="5">MarR family transcriptional regulator</fullName>
    </submittedName>
</protein>
<reference evidence="5" key="1">
    <citation type="submission" date="2020-10" db="EMBL/GenBank/DDBJ databases">
        <authorList>
            <person name="Gilroy R."/>
        </authorList>
    </citation>
    <scope>NUCLEOTIDE SEQUENCE</scope>
    <source>
        <strain evidence="5">CHK187-14744</strain>
    </source>
</reference>
<sequence>MNESKELQKKFLRTMERMRKLNMSRKTSSISKNEFTILGILGAGQSEEGALAEDACFGEISPKKQSEYGLRVSELAALMRISPPSVSRTLKSMTEKGYIFQRTDRADRRNSYVYLTEAGKQRMESHKEHMDHFTMKVFERMGFDSVEQLLLLLNQMIDIMEDELNDTTKGD</sequence>
<dbReference type="GO" id="GO:0003700">
    <property type="term" value="F:DNA-binding transcription factor activity"/>
    <property type="evidence" value="ECO:0007669"/>
    <property type="project" value="InterPro"/>
</dbReference>
<dbReference type="Proteomes" id="UP000824164">
    <property type="component" value="Unassembled WGS sequence"/>
</dbReference>
<dbReference type="CDD" id="cd00090">
    <property type="entry name" value="HTH_ARSR"/>
    <property type="match status" value="1"/>
</dbReference>
<dbReference type="InterPro" id="IPR011991">
    <property type="entry name" value="ArsR-like_HTH"/>
</dbReference>
<keyword evidence="2" id="KW-0238">DNA-binding</keyword>
<dbReference type="SUPFAM" id="SSF46785">
    <property type="entry name" value="Winged helix' DNA-binding domain"/>
    <property type="match status" value="1"/>
</dbReference>
<comment type="caution">
    <text evidence="5">The sequence shown here is derived from an EMBL/GenBank/DDBJ whole genome shotgun (WGS) entry which is preliminary data.</text>
</comment>
<reference evidence="5" key="2">
    <citation type="journal article" date="2021" name="PeerJ">
        <title>Extensive microbial diversity within the chicken gut microbiome revealed by metagenomics and culture.</title>
        <authorList>
            <person name="Gilroy R."/>
            <person name="Ravi A."/>
            <person name="Getino M."/>
            <person name="Pursley I."/>
            <person name="Horton D.L."/>
            <person name="Alikhan N.F."/>
            <person name="Baker D."/>
            <person name="Gharbi K."/>
            <person name="Hall N."/>
            <person name="Watson M."/>
            <person name="Adriaenssens E.M."/>
            <person name="Foster-Nyarko E."/>
            <person name="Jarju S."/>
            <person name="Secka A."/>
            <person name="Antonio M."/>
            <person name="Oren A."/>
            <person name="Chaudhuri R.R."/>
            <person name="La Ragione R."/>
            <person name="Hildebrand F."/>
            <person name="Pallen M.J."/>
        </authorList>
    </citation>
    <scope>NUCLEOTIDE SEQUENCE</scope>
    <source>
        <strain evidence="5">CHK187-14744</strain>
    </source>
</reference>
<dbReference type="InterPro" id="IPR036388">
    <property type="entry name" value="WH-like_DNA-bd_sf"/>
</dbReference>
<dbReference type="EMBL" id="DVLT01000056">
    <property type="protein sequence ID" value="HIU03447.1"/>
    <property type="molecule type" value="Genomic_DNA"/>
</dbReference>
<keyword evidence="3" id="KW-0804">Transcription</keyword>
<evidence type="ECO:0000256" key="1">
    <source>
        <dbReference type="ARBA" id="ARBA00023015"/>
    </source>
</evidence>
<accession>A0A9D1HJQ8</accession>
<dbReference type="Gene3D" id="1.10.10.10">
    <property type="entry name" value="Winged helix-like DNA-binding domain superfamily/Winged helix DNA-binding domain"/>
    <property type="match status" value="1"/>
</dbReference>
<name>A0A9D1HJQ8_9FIRM</name>
<evidence type="ECO:0000313" key="6">
    <source>
        <dbReference type="Proteomes" id="UP000824164"/>
    </source>
</evidence>
<dbReference type="AlphaFoldDB" id="A0A9D1HJQ8"/>
<evidence type="ECO:0000313" key="5">
    <source>
        <dbReference type="EMBL" id="HIU03447.1"/>
    </source>
</evidence>
<dbReference type="PANTHER" id="PTHR42756">
    <property type="entry name" value="TRANSCRIPTIONAL REGULATOR, MARR"/>
    <property type="match status" value="1"/>
</dbReference>
<dbReference type="InterPro" id="IPR036390">
    <property type="entry name" value="WH_DNA-bd_sf"/>
</dbReference>
<keyword evidence="1" id="KW-0805">Transcription regulation</keyword>
<dbReference type="GO" id="GO:0003677">
    <property type="term" value="F:DNA binding"/>
    <property type="evidence" value="ECO:0007669"/>
    <property type="project" value="UniProtKB-KW"/>
</dbReference>
<dbReference type="PANTHER" id="PTHR42756:SF1">
    <property type="entry name" value="TRANSCRIPTIONAL REPRESSOR OF EMRAB OPERON"/>
    <property type="match status" value="1"/>
</dbReference>
<dbReference type="InterPro" id="IPR000835">
    <property type="entry name" value="HTH_MarR-typ"/>
</dbReference>
<feature type="domain" description="HTH marR-type" evidence="4">
    <location>
        <begin position="4"/>
        <end position="158"/>
    </location>
</feature>
<dbReference type="PROSITE" id="PS50995">
    <property type="entry name" value="HTH_MARR_2"/>
    <property type="match status" value="1"/>
</dbReference>